<dbReference type="OrthoDB" id="153074at2759"/>
<reference evidence="4" key="1">
    <citation type="journal article" date="2020" name="Stud. Mycol.">
        <title>101 Dothideomycetes genomes: a test case for predicting lifestyles and emergence of pathogens.</title>
        <authorList>
            <person name="Haridas S."/>
            <person name="Albert R."/>
            <person name="Binder M."/>
            <person name="Bloem J."/>
            <person name="Labutti K."/>
            <person name="Salamov A."/>
            <person name="Andreopoulos B."/>
            <person name="Baker S."/>
            <person name="Barry K."/>
            <person name="Bills G."/>
            <person name="Bluhm B."/>
            <person name="Cannon C."/>
            <person name="Castanera R."/>
            <person name="Culley D."/>
            <person name="Daum C."/>
            <person name="Ezra D."/>
            <person name="Gonzalez J."/>
            <person name="Henrissat B."/>
            <person name="Kuo A."/>
            <person name="Liang C."/>
            <person name="Lipzen A."/>
            <person name="Lutzoni F."/>
            <person name="Magnuson J."/>
            <person name="Mondo S."/>
            <person name="Nolan M."/>
            <person name="Ohm R."/>
            <person name="Pangilinan J."/>
            <person name="Park H.-J."/>
            <person name="Ramirez L."/>
            <person name="Alfaro M."/>
            <person name="Sun H."/>
            <person name="Tritt A."/>
            <person name="Yoshinaga Y."/>
            <person name="Zwiers L.-H."/>
            <person name="Turgeon B."/>
            <person name="Goodwin S."/>
            <person name="Spatafora J."/>
            <person name="Crous P."/>
            <person name="Grigoriev I."/>
        </authorList>
    </citation>
    <scope>NUCLEOTIDE SEQUENCE</scope>
    <source>
        <strain evidence="4">SCOH1-5</strain>
    </source>
</reference>
<dbReference type="PANTHER" id="PTHR43008">
    <property type="entry name" value="BENZIL REDUCTASE"/>
    <property type="match status" value="1"/>
</dbReference>
<dbReference type="Gene3D" id="3.40.50.720">
    <property type="entry name" value="NAD(P)-binding Rossmann-like Domain"/>
    <property type="match status" value="1"/>
</dbReference>
<evidence type="ECO:0000256" key="3">
    <source>
        <dbReference type="ARBA" id="ARBA00023002"/>
    </source>
</evidence>
<dbReference type="PRINTS" id="PR00081">
    <property type="entry name" value="GDHRDH"/>
</dbReference>
<proteinExistence type="inferred from homology"/>
<name>A0A6A6F8K4_9PEZI</name>
<dbReference type="InterPro" id="IPR036291">
    <property type="entry name" value="NAD(P)-bd_dom_sf"/>
</dbReference>
<dbReference type="EMBL" id="ML992686">
    <property type="protein sequence ID" value="KAF2209591.1"/>
    <property type="molecule type" value="Genomic_DNA"/>
</dbReference>
<sequence>MSKVIIVTGASRGIGLAIAHFLLQKSHKLTLVARSEAALRELEKQYPDQTAILPGDFSDLSLGQQAVDLTVKQFGKLDGVIVNHGVLDPVMKVADANAEEWRAGFTINFFSAVAIAKAAIPHLRESKGRIVFTSSGAASYSYQTWGAYGSSKAAINHLAGSIGNEEKDVVSISVRPGVVDTEMQKDIREKHHTVMDATDRAKFKDLKEGGLLLKPEQPGNVIARLVLDAPKALSGAFVETDDDPTVQQTSGRYSIAAQAEIK</sequence>
<gene>
    <name evidence="4" type="ORF">CERZMDRAFT_118485</name>
</gene>
<organism evidence="4 5">
    <name type="scientific">Cercospora zeae-maydis SCOH1-5</name>
    <dbReference type="NCBI Taxonomy" id="717836"/>
    <lineage>
        <taxon>Eukaryota</taxon>
        <taxon>Fungi</taxon>
        <taxon>Dikarya</taxon>
        <taxon>Ascomycota</taxon>
        <taxon>Pezizomycotina</taxon>
        <taxon>Dothideomycetes</taxon>
        <taxon>Dothideomycetidae</taxon>
        <taxon>Mycosphaerellales</taxon>
        <taxon>Mycosphaerellaceae</taxon>
        <taxon>Cercospora</taxon>
    </lineage>
</organism>
<accession>A0A6A6F8K4</accession>
<comment type="similarity">
    <text evidence="1">Belongs to the short-chain dehydrogenases/reductases (SDR) family.</text>
</comment>
<dbReference type="FunFam" id="3.40.50.720:FF:000281">
    <property type="entry name" value="Uncharacterized oxidoreductase YIR035C"/>
    <property type="match status" value="1"/>
</dbReference>
<evidence type="ECO:0000256" key="1">
    <source>
        <dbReference type="ARBA" id="ARBA00006484"/>
    </source>
</evidence>
<keyword evidence="2" id="KW-0521">NADP</keyword>
<dbReference type="CDD" id="cd05367">
    <property type="entry name" value="SPR-like_SDR_c"/>
    <property type="match status" value="1"/>
</dbReference>
<evidence type="ECO:0008006" key="6">
    <source>
        <dbReference type="Google" id="ProtNLM"/>
    </source>
</evidence>
<dbReference type="InterPro" id="IPR020904">
    <property type="entry name" value="Sc_DH/Rdtase_CS"/>
</dbReference>
<dbReference type="InterPro" id="IPR002347">
    <property type="entry name" value="SDR_fam"/>
</dbReference>
<dbReference type="Pfam" id="PF00106">
    <property type="entry name" value="adh_short"/>
    <property type="match status" value="1"/>
</dbReference>
<dbReference type="PANTHER" id="PTHR43008:SF8">
    <property type="entry name" value="BENZIL REDUCTASE ((S)-BENZOIN FORMING) IRC24"/>
    <property type="match status" value="1"/>
</dbReference>
<protein>
    <recommendedName>
        <fullName evidence="6">NAD(P)-binding protein</fullName>
    </recommendedName>
</protein>
<evidence type="ECO:0000313" key="5">
    <source>
        <dbReference type="Proteomes" id="UP000799539"/>
    </source>
</evidence>
<keyword evidence="3" id="KW-0560">Oxidoreductase</keyword>
<dbReference type="SUPFAM" id="SSF51735">
    <property type="entry name" value="NAD(P)-binding Rossmann-fold domains"/>
    <property type="match status" value="1"/>
</dbReference>
<dbReference type="PROSITE" id="PS00061">
    <property type="entry name" value="ADH_SHORT"/>
    <property type="match status" value="1"/>
</dbReference>
<dbReference type="AlphaFoldDB" id="A0A6A6F8K4"/>
<dbReference type="GO" id="GO:0050664">
    <property type="term" value="F:oxidoreductase activity, acting on NAD(P)H, oxygen as acceptor"/>
    <property type="evidence" value="ECO:0007669"/>
    <property type="project" value="TreeGrafter"/>
</dbReference>
<evidence type="ECO:0000313" key="4">
    <source>
        <dbReference type="EMBL" id="KAF2209591.1"/>
    </source>
</evidence>
<dbReference type="Proteomes" id="UP000799539">
    <property type="component" value="Unassembled WGS sequence"/>
</dbReference>
<evidence type="ECO:0000256" key="2">
    <source>
        <dbReference type="ARBA" id="ARBA00022857"/>
    </source>
</evidence>
<keyword evidence="5" id="KW-1185">Reference proteome</keyword>